<protein>
    <recommendedName>
        <fullName evidence="1">ER-bound oxygenase mpaB/mpaB'/Rubber oxygenase catalytic domain-containing protein</fullName>
    </recommendedName>
</protein>
<dbReference type="InterPro" id="IPR018713">
    <property type="entry name" value="MPAB/Lcp_cat_dom"/>
</dbReference>
<evidence type="ECO:0000313" key="3">
    <source>
        <dbReference type="Proteomes" id="UP000441399"/>
    </source>
</evidence>
<dbReference type="OrthoDB" id="836517at2"/>
<name>A0A5S9NP25_9GAMM</name>
<accession>A0A5S9NP25</accession>
<dbReference type="PANTHER" id="PTHR36124:SF1">
    <property type="entry name" value="ER-BOUND OXYGENASE MPAB_MPAB'_RUBBER OXYGENASE CATALYTIC DOMAIN-CONTAINING PROTEIN"/>
    <property type="match status" value="1"/>
</dbReference>
<dbReference type="Proteomes" id="UP000441399">
    <property type="component" value="Unassembled WGS sequence"/>
</dbReference>
<sequence length="300" mass="35046">MIYLRNNKTLQQLIDAGVDENYHAILQYLSKHDTPLDILLAAEFAQIQTFGIPSISKILRQTRQYQDHGLKRLDDTRAIMIEALEDTVYSERGRHMVNHLNWIHGHYPIKNDDYLFTLALFIIEPARWMENWGYRQRTQAEKDASFLEFRDLGNAMNIENIPQTYDAFVQWYDSYRSQNMAFHPDNTIVTEGLIEGMQKMFPAIVSPLIKPLILTLLNDDTLLNAVGMKKPPRWQRILIIAIMKIRAQLMKVFNPWHKKPFTDSQLHQRFASYPGGYQNQCLGPQKLLQHTTPETGCPFR</sequence>
<reference evidence="2 3" key="1">
    <citation type="submission" date="2019-11" db="EMBL/GenBank/DDBJ databases">
        <authorList>
            <person name="Holert J."/>
        </authorList>
    </citation>
    <scope>NUCLEOTIDE SEQUENCE [LARGE SCALE GENOMIC DNA]</scope>
    <source>
        <strain evidence="2">SB11_3</strain>
    </source>
</reference>
<dbReference type="Pfam" id="PF09995">
    <property type="entry name" value="MPAB_Lcp_cat"/>
    <property type="match status" value="1"/>
</dbReference>
<evidence type="ECO:0000259" key="1">
    <source>
        <dbReference type="Pfam" id="PF09995"/>
    </source>
</evidence>
<feature type="domain" description="ER-bound oxygenase mpaB/mpaB'/Rubber oxygenase catalytic" evidence="1">
    <location>
        <begin position="58"/>
        <end position="237"/>
    </location>
</feature>
<dbReference type="AlphaFoldDB" id="A0A5S9NP25"/>
<dbReference type="PANTHER" id="PTHR36124">
    <property type="match status" value="1"/>
</dbReference>
<evidence type="ECO:0000313" key="2">
    <source>
        <dbReference type="EMBL" id="CAA0092168.1"/>
    </source>
</evidence>
<dbReference type="GO" id="GO:0016491">
    <property type="term" value="F:oxidoreductase activity"/>
    <property type="evidence" value="ECO:0007669"/>
    <property type="project" value="InterPro"/>
</dbReference>
<gene>
    <name evidence="2" type="ORF">OPDIPICF_03772</name>
</gene>
<proteinExistence type="predicted"/>
<keyword evidence="3" id="KW-1185">Reference proteome</keyword>
<organism evidence="2 3">
    <name type="scientific">BD1-7 clade bacterium</name>
    <dbReference type="NCBI Taxonomy" id="2029982"/>
    <lineage>
        <taxon>Bacteria</taxon>
        <taxon>Pseudomonadati</taxon>
        <taxon>Pseudomonadota</taxon>
        <taxon>Gammaproteobacteria</taxon>
        <taxon>Cellvibrionales</taxon>
        <taxon>Spongiibacteraceae</taxon>
        <taxon>BD1-7 clade</taxon>
    </lineage>
</organism>
<dbReference type="InterPro" id="IPR046366">
    <property type="entry name" value="MPAB"/>
</dbReference>
<dbReference type="EMBL" id="CACSIO010000002">
    <property type="protein sequence ID" value="CAA0092168.1"/>
    <property type="molecule type" value="Genomic_DNA"/>
</dbReference>